<dbReference type="Proteomes" id="UP000078542">
    <property type="component" value="Unassembled WGS sequence"/>
</dbReference>
<protein>
    <recommendedName>
        <fullName evidence="4">DUF4806 domain-containing protein</fullName>
    </recommendedName>
</protein>
<organism evidence="2 3">
    <name type="scientific">Cyphomyrmex costatus</name>
    <dbReference type="NCBI Taxonomy" id="456900"/>
    <lineage>
        <taxon>Eukaryota</taxon>
        <taxon>Metazoa</taxon>
        <taxon>Ecdysozoa</taxon>
        <taxon>Arthropoda</taxon>
        <taxon>Hexapoda</taxon>
        <taxon>Insecta</taxon>
        <taxon>Pterygota</taxon>
        <taxon>Neoptera</taxon>
        <taxon>Endopterygota</taxon>
        <taxon>Hymenoptera</taxon>
        <taxon>Apocrita</taxon>
        <taxon>Aculeata</taxon>
        <taxon>Formicoidea</taxon>
        <taxon>Formicidae</taxon>
        <taxon>Myrmicinae</taxon>
        <taxon>Cyphomyrmex</taxon>
    </lineage>
</organism>
<sequence>MSKSKLKLDITCLSSRQRRRIFFKKFYNISHMTVNSNSGLKVQNELVNRLDEPNDIEQLPQQQNVLREINYDHSNVINTDDFNYVSHSAINSLLKILVKYGHNIPIDARTVLQTPKRVEIIKMVPGKYYHAGLVEGLKKSIRKHYCRITCPLKILINVGIDGLPLTKSSGSQFWPILASIVADFYTKPFIVGVYHGFQKPQCCNSFLKYFRDDCLEIFQNGITEYDKQITVKVNVFICDAPAKSFVKGIKGHNAYFGCGNCIQEGDYVENRVTFPEINATLILQILFYRFLIMAKDFAVVTFLNDGNNEEETVSEVPSLWLCSNLTKCWWPSVKNINIFIVKKIPPVTDNPRWSVYPIKFHGYYVKRKQKGQCKNSQKNTTPYESESDSDTTSIIPNPPDFTNVTIDLPNQSELSNKNILIHKSSNIIDSFTENLNMDYISRIGGRSAKENLIRIHRTLFSNEVAKQPSWKGLRDHFKISSLNSIIMGIQGKIYVYI</sequence>
<gene>
    <name evidence="2" type="ORF">ALC62_06346</name>
</gene>
<feature type="region of interest" description="Disordered" evidence="1">
    <location>
        <begin position="371"/>
        <end position="396"/>
    </location>
</feature>
<evidence type="ECO:0000313" key="3">
    <source>
        <dbReference type="Proteomes" id="UP000078542"/>
    </source>
</evidence>
<dbReference type="STRING" id="456900.A0A151IIZ5"/>
<dbReference type="EMBL" id="KQ977436">
    <property type="protein sequence ID" value="KYN02828.1"/>
    <property type="molecule type" value="Genomic_DNA"/>
</dbReference>
<name>A0A151IIZ5_9HYME</name>
<dbReference type="PANTHER" id="PTHR33053:SF9">
    <property type="entry name" value="AGAP000105-PA"/>
    <property type="match status" value="1"/>
</dbReference>
<evidence type="ECO:0000256" key="1">
    <source>
        <dbReference type="SAM" id="MobiDB-lite"/>
    </source>
</evidence>
<reference evidence="2 3" key="1">
    <citation type="submission" date="2016-03" db="EMBL/GenBank/DDBJ databases">
        <title>Cyphomyrmex costatus WGS genome.</title>
        <authorList>
            <person name="Nygaard S."/>
            <person name="Hu H."/>
            <person name="Boomsma J."/>
            <person name="Zhang G."/>
        </authorList>
    </citation>
    <scope>NUCLEOTIDE SEQUENCE [LARGE SCALE GENOMIC DNA]</scope>
    <source>
        <strain evidence="2">MS0001</strain>
        <tissue evidence="2">Whole body</tissue>
    </source>
</reference>
<dbReference type="PANTHER" id="PTHR33053">
    <property type="entry name" value="PROTEIN, PUTATIVE-RELATED"/>
    <property type="match status" value="1"/>
</dbReference>
<accession>A0A151IIZ5</accession>
<evidence type="ECO:0008006" key="4">
    <source>
        <dbReference type="Google" id="ProtNLM"/>
    </source>
</evidence>
<feature type="compositionally biased region" description="Polar residues" evidence="1">
    <location>
        <begin position="372"/>
        <end position="396"/>
    </location>
</feature>
<dbReference type="AlphaFoldDB" id="A0A151IIZ5"/>
<evidence type="ECO:0000313" key="2">
    <source>
        <dbReference type="EMBL" id="KYN02828.1"/>
    </source>
</evidence>
<proteinExistence type="predicted"/>
<keyword evidence="3" id="KW-1185">Reference proteome</keyword>